<feature type="domain" description="RNase H type-1" evidence="1">
    <location>
        <begin position="80"/>
        <end position="188"/>
    </location>
</feature>
<dbReference type="PANTHER" id="PTHR48475">
    <property type="entry name" value="RIBONUCLEASE H"/>
    <property type="match status" value="1"/>
</dbReference>
<dbReference type="Gene3D" id="3.30.420.10">
    <property type="entry name" value="Ribonuclease H-like superfamily/Ribonuclease H"/>
    <property type="match status" value="1"/>
</dbReference>
<dbReference type="Pfam" id="PF13456">
    <property type="entry name" value="RVT_3"/>
    <property type="match status" value="1"/>
</dbReference>
<organism evidence="2 3">
    <name type="scientific">Coffea arabica</name>
    <name type="common">Arabian coffee</name>
    <dbReference type="NCBI Taxonomy" id="13443"/>
    <lineage>
        <taxon>Eukaryota</taxon>
        <taxon>Viridiplantae</taxon>
        <taxon>Streptophyta</taxon>
        <taxon>Embryophyta</taxon>
        <taxon>Tracheophyta</taxon>
        <taxon>Spermatophyta</taxon>
        <taxon>Magnoliopsida</taxon>
        <taxon>eudicotyledons</taxon>
        <taxon>Gunneridae</taxon>
        <taxon>Pentapetalae</taxon>
        <taxon>asterids</taxon>
        <taxon>lamiids</taxon>
        <taxon>Gentianales</taxon>
        <taxon>Rubiaceae</taxon>
        <taxon>Ixoroideae</taxon>
        <taxon>Gardenieae complex</taxon>
        <taxon>Bertiereae - Coffeeae clade</taxon>
        <taxon>Coffeeae</taxon>
        <taxon>Coffea</taxon>
    </lineage>
</organism>
<keyword evidence="2" id="KW-1185">Reference proteome</keyword>
<accession>A0ABM4U5Q8</accession>
<evidence type="ECO:0000313" key="2">
    <source>
        <dbReference type="Proteomes" id="UP001652660"/>
    </source>
</evidence>
<dbReference type="GeneID" id="140005513"/>
<evidence type="ECO:0000259" key="1">
    <source>
        <dbReference type="Pfam" id="PF13456"/>
    </source>
</evidence>
<name>A0ABM4U5Q8_COFAR</name>
<dbReference type="InterPro" id="IPR036397">
    <property type="entry name" value="RNaseH_sf"/>
</dbReference>
<dbReference type="Proteomes" id="UP001652660">
    <property type="component" value="Chromosome 4e"/>
</dbReference>
<dbReference type="SUPFAM" id="SSF53098">
    <property type="entry name" value="Ribonuclease H-like"/>
    <property type="match status" value="1"/>
</dbReference>
<dbReference type="RefSeq" id="XP_071902617.1">
    <property type="nucleotide sequence ID" value="XM_072046516.1"/>
</dbReference>
<reference evidence="3" key="1">
    <citation type="submission" date="2025-08" db="UniProtKB">
        <authorList>
            <consortium name="RefSeq"/>
        </authorList>
    </citation>
    <scope>IDENTIFICATION</scope>
    <source>
        <tissue evidence="3">Leaves</tissue>
    </source>
</reference>
<dbReference type="PANTHER" id="PTHR48475:SF1">
    <property type="entry name" value="RNASE H TYPE-1 DOMAIN-CONTAINING PROTEIN"/>
    <property type="match status" value="1"/>
</dbReference>
<dbReference type="InterPro" id="IPR002156">
    <property type="entry name" value="RNaseH_domain"/>
</dbReference>
<dbReference type="InterPro" id="IPR012337">
    <property type="entry name" value="RNaseH-like_sf"/>
</dbReference>
<evidence type="ECO:0000313" key="3">
    <source>
        <dbReference type="RefSeq" id="XP_071902617.1"/>
    </source>
</evidence>
<protein>
    <recommendedName>
        <fullName evidence="1">RNase H type-1 domain-containing protein</fullName>
    </recommendedName>
</protein>
<gene>
    <name evidence="3" type="primary">LOC140005513</name>
</gene>
<sequence>MAKWQITLFEFDIIFTTQKAVKGQAKADQLAENSRDDDYHPLYTYFPDEEILFIGAIKDMSEQYLGCRLFFDDGSNSFRVGIGAVLVSVEGKHYPATVKLRFSCTNNMVEYETCIFGLKMALDMEIKYLIAFNDSDLFMHQMLKQWLSRDSKIMLYHCSLLNLASKFRNLEFGHIPRTRNAFADALATLSSMIQHPDELVIEPI</sequence>
<proteinExistence type="predicted"/>
<dbReference type="CDD" id="cd09279">
    <property type="entry name" value="RNase_HI_like"/>
    <property type="match status" value="1"/>
</dbReference>